<evidence type="ECO:0000313" key="2">
    <source>
        <dbReference type="EMBL" id="KKM89568.1"/>
    </source>
</evidence>
<dbReference type="PANTHER" id="PTHR38600:SF2">
    <property type="entry name" value="SLL0088 PROTEIN"/>
    <property type="match status" value="1"/>
</dbReference>
<dbReference type="EMBL" id="LAZR01006799">
    <property type="protein sequence ID" value="KKM89568.1"/>
    <property type="molecule type" value="Genomic_DNA"/>
</dbReference>
<dbReference type="PRINTS" id="PR00778">
    <property type="entry name" value="HTHARSR"/>
</dbReference>
<dbReference type="Pfam" id="PF12840">
    <property type="entry name" value="HTH_20"/>
    <property type="match status" value="1"/>
</dbReference>
<dbReference type="PANTHER" id="PTHR38600">
    <property type="entry name" value="TRANSCRIPTIONAL REGULATORY PROTEIN"/>
    <property type="match status" value="1"/>
</dbReference>
<dbReference type="AlphaFoldDB" id="A0A0F9L7S8"/>
<dbReference type="Gene3D" id="1.10.10.10">
    <property type="entry name" value="Winged helix-like DNA-binding domain superfamily/Winged helix DNA-binding domain"/>
    <property type="match status" value="1"/>
</dbReference>
<evidence type="ECO:0000259" key="1">
    <source>
        <dbReference type="PROSITE" id="PS50987"/>
    </source>
</evidence>
<dbReference type="InterPro" id="IPR001845">
    <property type="entry name" value="HTH_ArsR_DNA-bd_dom"/>
</dbReference>
<dbReference type="InterPro" id="IPR036390">
    <property type="entry name" value="WH_DNA-bd_sf"/>
</dbReference>
<dbReference type="SMART" id="SM00418">
    <property type="entry name" value="HTH_ARSR"/>
    <property type="match status" value="1"/>
</dbReference>
<gene>
    <name evidence="2" type="ORF">LCGC14_1247360</name>
</gene>
<dbReference type="NCBIfam" id="NF033788">
    <property type="entry name" value="HTH_metalloreg"/>
    <property type="match status" value="1"/>
</dbReference>
<name>A0A0F9L7S8_9ZZZZ</name>
<dbReference type="PROSITE" id="PS50987">
    <property type="entry name" value="HTH_ARSR_2"/>
    <property type="match status" value="1"/>
</dbReference>
<reference evidence="2" key="1">
    <citation type="journal article" date="2015" name="Nature">
        <title>Complex archaea that bridge the gap between prokaryotes and eukaryotes.</title>
        <authorList>
            <person name="Spang A."/>
            <person name="Saw J.H."/>
            <person name="Jorgensen S.L."/>
            <person name="Zaremba-Niedzwiedzka K."/>
            <person name="Martijn J."/>
            <person name="Lind A.E."/>
            <person name="van Eijk R."/>
            <person name="Schleper C."/>
            <person name="Guy L."/>
            <person name="Ettema T.J."/>
        </authorList>
    </citation>
    <scope>NUCLEOTIDE SEQUENCE</scope>
</reference>
<dbReference type="CDD" id="cd00090">
    <property type="entry name" value="HTH_ARSR"/>
    <property type="match status" value="1"/>
</dbReference>
<sequence length="114" mass="12959">MVEYDSQQLDNVFKALADPTRREMLGLLVNKKSCTISELAEPFSISFAATSKHVKVLEKAGLLSRKIVGRTHLCTFSSGSLAEAEHWISYYRDFWHKRLNALESLLKQEGELND</sequence>
<dbReference type="InterPro" id="IPR036388">
    <property type="entry name" value="WH-like_DNA-bd_sf"/>
</dbReference>
<comment type="caution">
    <text evidence="2">The sequence shown here is derived from an EMBL/GenBank/DDBJ whole genome shotgun (WGS) entry which is preliminary data.</text>
</comment>
<dbReference type="SUPFAM" id="SSF46785">
    <property type="entry name" value="Winged helix' DNA-binding domain"/>
    <property type="match status" value="1"/>
</dbReference>
<dbReference type="GO" id="GO:0003700">
    <property type="term" value="F:DNA-binding transcription factor activity"/>
    <property type="evidence" value="ECO:0007669"/>
    <property type="project" value="InterPro"/>
</dbReference>
<accession>A0A0F9L7S8</accession>
<dbReference type="InterPro" id="IPR011991">
    <property type="entry name" value="ArsR-like_HTH"/>
</dbReference>
<feature type="domain" description="HTH arsR-type" evidence="1">
    <location>
        <begin position="1"/>
        <end position="96"/>
    </location>
</feature>
<proteinExistence type="predicted"/>
<protein>
    <recommendedName>
        <fullName evidence="1">HTH arsR-type domain-containing protein</fullName>
    </recommendedName>
</protein>
<organism evidence="2">
    <name type="scientific">marine sediment metagenome</name>
    <dbReference type="NCBI Taxonomy" id="412755"/>
    <lineage>
        <taxon>unclassified sequences</taxon>
        <taxon>metagenomes</taxon>
        <taxon>ecological metagenomes</taxon>
    </lineage>
</organism>